<feature type="transmembrane region" description="Helical" evidence="6">
    <location>
        <begin position="48"/>
        <end position="70"/>
    </location>
</feature>
<keyword evidence="2" id="KW-0813">Transport</keyword>
<feature type="transmembrane region" description="Helical" evidence="6">
    <location>
        <begin position="242"/>
        <end position="263"/>
    </location>
</feature>
<dbReference type="InterPro" id="IPR036259">
    <property type="entry name" value="MFS_trans_sf"/>
</dbReference>
<dbReference type="InterPro" id="IPR020846">
    <property type="entry name" value="MFS_dom"/>
</dbReference>
<organism evidence="8 9">
    <name type="scientific">Peribacillus huizhouensis</name>
    <dbReference type="NCBI Taxonomy" id="1501239"/>
    <lineage>
        <taxon>Bacteria</taxon>
        <taxon>Bacillati</taxon>
        <taxon>Bacillota</taxon>
        <taxon>Bacilli</taxon>
        <taxon>Bacillales</taxon>
        <taxon>Bacillaceae</taxon>
        <taxon>Peribacillus</taxon>
    </lineage>
</organism>
<feature type="transmembrane region" description="Helical" evidence="6">
    <location>
        <begin position="166"/>
        <end position="185"/>
    </location>
</feature>
<feature type="transmembrane region" description="Helical" evidence="6">
    <location>
        <begin position="136"/>
        <end position="160"/>
    </location>
</feature>
<dbReference type="EMBL" id="JACJHX010000002">
    <property type="protein sequence ID" value="MBA9025581.1"/>
    <property type="molecule type" value="Genomic_DNA"/>
</dbReference>
<gene>
    <name evidence="8" type="ORF">HNP81_000864</name>
</gene>
<comment type="subcellular location">
    <subcellularLocation>
        <location evidence="1">Cell membrane</location>
        <topology evidence="1">Multi-pass membrane protein</topology>
    </subcellularLocation>
</comment>
<feature type="domain" description="Major facilitator superfamily (MFS) profile" evidence="7">
    <location>
        <begin position="12"/>
        <end position="388"/>
    </location>
</feature>
<dbReference type="PROSITE" id="PS50850">
    <property type="entry name" value="MFS"/>
    <property type="match status" value="1"/>
</dbReference>
<keyword evidence="9" id="KW-1185">Reference proteome</keyword>
<evidence type="ECO:0000313" key="8">
    <source>
        <dbReference type="EMBL" id="MBA9025581.1"/>
    </source>
</evidence>
<evidence type="ECO:0000259" key="7">
    <source>
        <dbReference type="PROSITE" id="PS50850"/>
    </source>
</evidence>
<feature type="transmembrane region" description="Helical" evidence="6">
    <location>
        <begin position="366"/>
        <end position="384"/>
    </location>
</feature>
<dbReference type="Gene3D" id="1.20.1250.20">
    <property type="entry name" value="MFS general substrate transporter like domains"/>
    <property type="match status" value="1"/>
</dbReference>
<name>A0ABR6CLL6_9BACI</name>
<dbReference type="CDD" id="cd17489">
    <property type="entry name" value="MFS_YfcJ_like"/>
    <property type="match status" value="1"/>
</dbReference>
<dbReference type="SUPFAM" id="SSF103473">
    <property type="entry name" value="MFS general substrate transporter"/>
    <property type="match status" value="1"/>
</dbReference>
<reference evidence="8 9" key="1">
    <citation type="submission" date="2020-08" db="EMBL/GenBank/DDBJ databases">
        <title>Genomic Encyclopedia of Type Strains, Phase IV (KMG-IV): sequencing the most valuable type-strain genomes for metagenomic binning, comparative biology and taxonomic classification.</title>
        <authorList>
            <person name="Goeker M."/>
        </authorList>
    </citation>
    <scope>NUCLEOTIDE SEQUENCE [LARGE SCALE GENOMIC DNA]</scope>
    <source>
        <strain evidence="8 9">DSM 105481</strain>
    </source>
</reference>
<keyword evidence="4 6" id="KW-1133">Transmembrane helix</keyword>
<feature type="transmembrane region" description="Helical" evidence="6">
    <location>
        <begin position="212"/>
        <end position="236"/>
    </location>
</feature>
<evidence type="ECO:0000256" key="5">
    <source>
        <dbReference type="ARBA" id="ARBA00023136"/>
    </source>
</evidence>
<comment type="caution">
    <text evidence="8">The sequence shown here is derived from an EMBL/GenBank/DDBJ whole genome shotgun (WGS) entry which is preliminary data.</text>
</comment>
<dbReference type="RefSeq" id="WP_182501664.1">
    <property type="nucleotide sequence ID" value="NZ_JACJHX010000002.1"/>
</dbReference>
<dbReference type="PANTHER" id="PTHR23531">
    <property type="entry name" value="QUINOLENE RESISTANCE PROTEIN NORA"/>
    <property type="match status" value="1"/>
</dbReference>
<feature type="transmembrane region" description="Helical" evidence="6">
    <location>
        <begin position="275"/>
        <end position="293"/>
    </location>
</feature>
<dbReference type="Proteomes" id="UP000626697">
    <property type="component" value="Unassembled WGS sequence"/>
</dbReference>
<feature type="transmembrane region" description="Helical" evidence="6">
    <location>
        <begin position="77"/>
        <end position="95"/>
    </location>
</feature>
<protein>
    <submittedName>
        <fullName evidence="8">MFS family permease</fullName>
    </submittedName>
</protein>
<feature type="transmembrane region" description="Helical" evidence="6">
    <location>
        <begin position="299"/>
        <end position="326"/>
    </location>
</feature>
<feature type="transmembrane region" description="Helical" evidence="6">
    <location>
        <begin position="101"/>
        <end position="124"/>
    </location>
</feature>
<feature type="transmembrane region" description="Helical" evidence="6">
    <location>
        <begin position="338"/>
        <end position="360"/>
    </location>
</feature>
<evidence type="ECO:0000256" key="3">
    <source>
        <dbReference type="ARBA" id="ARBA00022692"/>
    </source>
</evidence>
<sequence>MNVVKEKLWTRQYTTIVLSTLILFIGFYMLTAGFSIHITEISNKPTLAGSMTTAFMIASLVTRFVSGIFIQKLNMKVLLLISLVYFMGTIGLSFLNDSIGYLLFIRVLQGIGFSVITVLLFTLSSSLVPSTRLGEGLVFFAMATSIGLTVGNMLAISLLGHFSFQSLLFVILSLILLSFMGSLFIKNIKKEKPVKKKTSSEPFYKYMFDRRVLLPSIIVALDYMAIAGTVNFMGALGKETNIGGSISQFFTIQAITMIIVRIFSGKIFDRFGHKILMIPATISGAIGLILLGISHHIGLVLVSGFFFGVAYAVIQPTTQAWGLSLVPPEKNATANSMLLIFMDLGMAVGSIGLGSVVGYVGYGMTFSYSAIFMVLILVIYLIGIRKMKVINH</sequence>
<evidence type="ECO:0000313" key="9">
    <source>
        <dbReference type="Proteomes" id="UP000626697"/>
    </source>
</evidence>
<proteinExistence type="predicted"/>
<dbReference type="InterPro" id="IPR011701">
    <property type="entry name" value="MFS"/>
</dbReference>
<feature type="transmembrane region" description="Helical" evidence="6">
    <location>
        <begin position="12"/>
        <end position="36"/>
    </location>
</feature>
<evidence type="ECO:0000256" key="4">
    <source>
        <dbReference type="ARBA" id="ARBA00022989"/>
    </source>
</evidence>
<dbReference type="PANTHER" id="PTHR23531:SF2">
    <property type="entry name" value="PERMEASE"/>
    <property type="match status" value="1"/>
</dbReference>
<evidence type="ECO:0000256" key="1">
    <source>
        <dbReference type="ARBA" id="ARBA00004651"/>
    </source>
</evidence>
<dbReference type="Pfam" id="PF07690">
    <property type="entry name" value="MFS_1"/>
    <property type="match status" value="1"/>
</dbReference>
<evidence type="ECO:0000256" key="2">
    <source>
        <dbReference type="ARBA" id="ARBA00022448"/>
    </source>
</evidence>
<dbReference type="InterPro" id="IPR052714">
    <property type="entry name" value="MFS_Exporter"/>
</dbReference>
<keyword evidence="5 6" id="KW-0472">Membrane</keyword>
<accession>A0ABR6CLL6</accession>
<keyword evidence="3 6" id="KW-0812">Transmembrane</keyword>
<evidence type="ECO:0000256" key="6">
    <source>
        <dbReference type="SAM" id="Phobius"/>
    </source>
</evidence>